<dbReference type="InterPro" id="IPR012334">
    <property type="entry name" value="Pectin_lyas_fold"/>
</dbReference>
<evidence type="ECO:0000256" key="1">
    <source>
        <dbReference type="SAM" id="SignalP"/>
    </source>
</evidence>
<sequence length="790" mass="83032">MKNTPKTISFRLLSFLMAAILAIISVDCFAATYYVSSSGGSDSNSGTSTTKPWKTLSKLNSVTYHAGDKIYLKSGDTWSESAVFASKFTGTAANPITFSSYGTGNRPKITSTTAGIILQITNADYLNVSNLDIGSGVGYGLVFSIDDSHVHGNIQVTNVNVHNMPNAGIFFNTTAYSNVTVNSCSGDSAEMMLAFSGGKNVTIKNSTATNCIYGGYSIIGINGGLMDNCSALNCGTGNYANGACGIFLGIDSNFVVRNCEVGYQKRQGTNPDGEAVDFERSNYNVRLVKCNFHNNDGCGIMFFDNENNLVNSQCKVDSCTFTNNSQNCNIPCGFEINFTKIGNNNGGSITNNIYTLPPGVDFITTVDSSVTVSNNLPPLVANAPAVADSGFEAPVVSTLQYQPTGTPWVYFGGAGIQHNGSAFGAPTAPEGSQTAFLQGASAVVQSLYFKQGTYRITFKSAYRSSSGSGQGIVVSVDGNPVGSIIYPASGTAFGTSQTDSIPLPAGMHIIRFTGSVTADKTAFIDQVHVNLLSTSVLADSIPLIANRGFENPPVGDYQYRAVGASWTIRQNAGVAVNGSTFGPPTAPSGTQVAFLQGISDISQNVYLNPGIYKVVFKSAYRNATGSGQGINVSLNGTQIGSTIYPVSGTAFGTSQTSTVSVTSGWKVLQFTSTYNGDKTAFIDSVGFVKVSGPSSSSLIPAALKDVLPDPVHLYPNPSNGVVNVDIKGSAGQNITAVFYNAQGLEVYRAKAVGAMRQTVDLHPGNGPAKLYIARFYVGNRVYARKLIVSN</sequence>
<dbReference type="InterPro" id="IPR039448">
    <property type="entry name" value="Beta_helix"/>
</dbReference>
<evidence type="ECO:0000259" key="2">
    <source>
        <dbReference type="Pfam" id="PF13229"/>
    </source>
</evidence>
<protein>
    <submittedName>
        <fullName evidence="3">Por secretion system C-terminal sorting domain-containing protein</fullName>
    </submittedName>
</protein>
<feature type="signal peptide" evidence="1">
    <location>
        <begin position="1"/>
        <end position="30"/>
    </location>
</feature>
<gene>
    <name evidence="3" type="ORF">SAMN05192574_101989</name>
</gene>
<dbReference type="Gene3D" id="2.60.120.260">
    <property type="entry name" value="Galactose-binding domain-like"/>
    <property type="match status" value="2"/>
</dbReference>
<dbReference type="AlphaFoldDB" id="A0A1H8BP08"/>
<dbReference type="InterPro" id="IPR011050">
    <property type="entry name" value="Pectin_lyase_fold/virulence"/>
</dbReference>
<dbReference type="EMBL" id="FOCL01000001">
    <property type="protein sequence ID" value="SEM84533.1"/>
    <property type="molecule type" value="Genomic_DNA"/>
</dbReference>
<dbReference type="Pfam" id="PF13229">
    <property type="entry name" value="Beta_helix"/>
    <property type="match status" value="1"/>
</dbReference>
<proteinExistence type="predicted"/>
<organism evidence="3 4">
    <name type="scientific">Mucilaginibacter gossypiicola</name>
    <dbReference type="NCBI Taxonomy" id="551995"/>
    <lineage>
        <taxon>Bacteria</taxon>
        <taxon>Pseudomonadati</taxon>
        <taxon>Bacteroidota</taxon>
        <taxon>Sphingobacteriia</taxon>
        <taxon>Sphingobacteriales</taxon>
        <taxon>Sphingobacteriaceae</taxon>
        <taxon>Mucilaginibacter</taxon>
    </lineage>
</organism>
<dbReference type="STRING" id="551995.SAMN05192574_101989"/>
<evidence type="ECO:0000313" key="3">
    <source>
        <dbReference type="EMBL" id="SEM84533.1"/>
    </source>
</evidence>
<evidence type="ECO:0000313" key="4">
    <source>
        <dbReference type="Proteomes" id="UP000198942"/>
    </source>
</evidence>
<dbReference type="RefSeq" id="WP_091208366.1">
    <property type="nucleotide sequence ID" value="NZ_FOCL01000001.1"/>
</dbReference>
<feature type="domain" description="Right handed beta helix" evidence="2">
    <location>
        <begin position="152"/>
        <end position="307"/>
    </location>
</feature>
<accession>A0A1H8BP08</accession>
<reference evidence="4" key="1">
    <citation type="submission" date="2016-10" db="EMBL/GenBank/DDBJ databases">
        <authorList>
            <person name="Varghese N."/>
            <person name="Submissions S."/>
        </authorList>
    </citation>
    <scope>NUCLEOTIDE SEQUENCE [LARGE SCALE GENOMIC DNA]</scope>
    <source>
        <strain evidence="4">Gh-48</strain>
    </source>
</reference>
<dbReference type="InterPro" id="IPR006626">
    <property type="entry name" value="PbH1"/>
</dbReference>
<feature type="chain" id="PRO_5011760527" evidence="1">
    <location>
        <begin position="31"/>
        <end position="790"/>
    </location>
</feature>
<name>A0A1H8BP08_9SPHI</name>
<keyword evidence="1" id="KW-0732">Signal</keyword>
<dbReference type="SUPFAM" id="SSF51126">
    <property type="entry name" value="Pectin lyase-like"/>
    <property type="match status" value="1"/>
</dbReference>
<dbReference type="Gene3D" id="2.160.20.10">
    <property type="entry name" value="Single-stranded right-handed beta-helix, Pectin lyase-like"/>
    <property type="match status" value="1"/>
</dbReference>
<dbReference type="InterPro" id="IPR026444">
    <property type="entry name" value="Secre_tail"/>
</dbReference>
<keyword evidence="4" id="KW-1185">Reference proteome</keyword>
<dbReference type="SMART" id="SM00710">
    <property type="entry name" value="PbH1"/>
    <property type="match status" value="4"/>
</dbReference>
<dbReference type="NCBIfam" id="TIGR04183">
    <property type="entry name" value="Por_Secre_tail"/>
    <property type="match status" value="1"/>
</dbReference>
<dbReference type="OrthoDB" id="3333873at2"/>
<dbReference type="Proteomes" id="UP000198942">
    <property type="component" value="Unassembled WGS sequence"/>
</dbReference>